<keyword evidence="5" id="KW-1185">Reference proteome</keyword>
<dbReference type="Gene3D" id="1.10.4100.10">
    <property type="entry name" value="2-methylcitrate dehydratase PrpD"/>
    <property type="match status" value="1"/>
</dbReference>
<dbReference type="InterPro" id="IPR045336">
    <property type="entry name" value="MmgE_PrpD_N"/>
</dbReference>
<dbReference type="InterPro" id="IPR005656">
    <property type="entry name" value="MmgE_PrpD"/>
</dbReference>
<sequence length="462" mass="48584">MTTLSARLAEWGLAFSLDDAPSSVIENAKLRVLDIVGVMIASSAHPTVAAAERAYGNADGGGKGAHALLSAAETSLAGAAFINGVASAVLEFDDTHIASNIHTTGVIVSAALPMVQAQGLSGRQFLEAVIVGSEILCRLGLVSPVRMHEVGMHPTSVYGVFGATYAAARLRGLDRGQTVDAVGTAASLSSGSIASFEDGTSTKTLHVGFAAAAAVRAMALAAQGVSGPAAVFEGKFGWFKSHIQSEPEFRFNELIQDLGERWEVLNIATKLYPCAYTLMPFIAAALALRATNEIDIGAIAQIRCEIMPRSFRTVCEPLSEKRRPLTSWHGRISLQHTVAEALVLGRFDKSAYAQSSLIDPRINALADKVIHIADPIAAQDTSRSRGVVTIEFSDGTTISHTVEDMQGTARNPAPASVYIEKFMANVAGVISQDRAEDLVAALTGLDTVTDLAGTFAPLRVPT</sequence>
<dbReference type="Gene3D" id="3.30.1330.120">
    <property type="entry name" value="2-methylcitrate dehydratase PrpD"/>
    <property type="match status" value="1"/>
</dbReference>
<reference evidence="4 5" key="1">
    <citation type="submission" date="2024-02" db="EMBL/GenBank/DDBJ databases">
        <title>Complete genome sequence of Pelagibacterium nitratireducens ZH15.</title>
        <authorList>
            <person name="Zhao L.H."/>
        </authorList>
    </citation>
    <scope>NUCLEOTIDE SEQUENCE [LARGE SCALE GENOMIC DNA]</scope>
    <source>
        <strain evidence="4 5">ZH15</strain>
    </source>
</reference>
<dbReference type="InterPro" id="IPR045337">
    <property type="entry name" value="MmgE_PrpD_C"/>
</dbReference>
<organism evidence="4 5">
    <name type="scientific">Pelagibacterium nitratireducens</name>
    <dbReference type="NCBI Taxonomy" id="1046114"/>
    <lineage>
        <taxon>Bacteria</taxon>
        <taxon>Pseudomonadati</taxon>
        <taxon>Pseudomonadota</taxon>
        <taxon>Alphaproteobacteria</taxon>
        <taxon>Hyphomicrobiales</taxon>
        <taxon>Devosiaceae</taxon>
        <taxon>Pelagibacterium</taxon>
    </lineage>
</organism>
<feature type="domain" description="MmgE/PrpD C-terminal" evidence="3">
    <location>
        <begin position="272"/>
        <end position="437"/>
    </location>
</feature>
<dbReference type="PANTHER" id="PTHR16943:SF8">
    <property type="entry name" value="2-METHYLCITRATE DEHYDRATASE"/>
    <property type="match status" value="1"/>
</dbReference>
<dbReference type="EMBL" id="CP146275">
    <property type="protein sequence ID" value="WWT34412.1"/>
    <property type="molecule type" value="Genomic_DNA"/>
</dbReference>
<evidence type="ECO:0000313" key="5">
    <source>
        <dbReference type="Proteomes" id="UP001369958"/>
    </source>
</evidence>
<dbReference type="InterPro" id="IPR042183">
    <property type="entry name" value="MmgE/PrpD_sf_1"/>
</dbReference>
<accession>A0ABZ2I3N0</accession>
<dbReference type="PANTHER" id="PTHR16943">
    <property type="entry name" value="2-METHYLCITRATE DEHYDRATASE-RELATED"/>
    <property type="match status" value="1"/>
</dbReference>
<dbReference type="InterPro" id="IPR036148">
    <property type="entry name" value="MmgE/PrpD_sf"/>
</dbReference>
<evidence type="ECO:0000313" key="4">
    <source>
        <dbReference type="EMBL" id="WWT34412.1"/>
    </source>
</evidence>
<comment type="similarity">
    <text evidence="1">Belongs to the PrpD family.</text>
</comment>
<evidence type="ECO:0000259" key="2">
    <source>
        <dbReference type="Pfam" id="PF03972"/>
    </source>
</evidence>
<evidence type="ECO:0000256" key="1">
    <source>
        <dbReference type="ARBA" id="ARBA00006174"/>
    </source>
</evidence>
<feature type="domain" description="MmgE/PrpD N-terminal" evidence="2">
    <location>
        <begin position="7"/>
        <end position="245"/>
    </location>
</feature>
<dbReference type="Proteomes" id="UP001369958">
    <property type="component" value="Chromosome"/>
</dbReference>
<protein>
    <submittedName>
        <fullName evidence="4">MmgE/PrpD family protein</fullName>
    </submittedName>
</protein>
<dbReference type="SUPFAM" id="SSF103378">
    <property type="entry name" value="2-methylcitrate dehydratase PrpD"/>
    <property type="match status" value="1"/>
</dbReference>
<name>A0ABZ2I3N0_9HYPH</name>
<evidence type="ECO:0000259" key="3">
    <source>
        <dbReference type="Pfam" id="PF19305"/>
    </source>
</evidence>
<dbReference type="InterPro" id="IPR042188">
    <property type="entry name" value="MmgE/PrpD_sf_2"/>
</dbReference>
<gene>
    <name evidence="4" type="ORF">V6617_08090</name>
</gene>
<dbReference type="Pfam" id="PF19305">
    <property type="entry name" value="MmgE_PrpD_C"/>
    <property type="match status" value="1"/>
</dbReference>
<dbReference type="Pfam" id="PF03972">
    <property type="entry name" value="MmgE_PrpD_N"/>
    <property type="match status" value="1"/>
</dbReference>
<dbReference type="RefSeq" id="WP_338610312.1">
    <property type="nucleotide sequence ID" value="NZ_CP146275.1"/>
</dbReference>
<proteinExistence type="inferred from homology"/>